<dbReference type="AlphaFoldDB" id="A0A368JVA1"/>
<reference evidence="1 2" key="1">
    <citation type="submission" date="2018-07" db="EMBL/GenBank/DDBJ databases">
        <title>Genome analysis of Larkinella rosea.</title>
        <authorList>
            <person name="Zhou Z."/>
            <person name="Wang G."/>
        </authorList>
    </citation>
    <scope>NUCLEOTIDE SEQUENCE [LARGE SCALE GENOMIC DNA]</scope>
    <source>
        <strain evidence="2">zzj9</strain>
    </source>
</reference>
<dbReference type="Proteomes" id="UP000253383">
    <property type="component" value="Unassembled WGS sequence"/>
</dbReference>
<name>A0A368JVA1_9BACT</name>
<sequence>MTWNSIRFPAAMRSLNPSTRAMAIEIANDLIHQKGMDKQQAISISILKARKWSAYGSPYHNFSHDPTPPSIAPKDGFNFK</sequence>
<organism evidence="1 2">
    <name type="scientific">Larkinella punicea</name>
    <dbReference type="NCBI Taxonomy" id="2315727"/>
    <lineage>
        <taxon>Bacteria</taxon>
        <taxon>Pseudomonadati</taxon>
        <taxon>Bacteroidota</taxon>
        <taxon>Cytophagia</taxon>
        <taxon>Cytophagales</taxon>
        <taxon>Spirosomataceae</taxon>
        <taxon>Larkinella</taxon>
    </lineage>
</organism>
<evidence type="ECO:0000313" key="1">
    <source>
        <dbReference type="EMBL" id="RCR70523.1"/>
    </source>
</evidence>
<comment type="caution">
    <text evidence="1">The sequence shown here is derived from an EMBL/GenBank/DDBJ whole genome shotgun (WGS) entry which is preliminary data.</text>
</comment>
<dbReference type="EMBL" id="QOWE01000004">
    <property type="protein sequence ID" value="RCR70523.1"/>
    <property type="molecule type" value="Genomic_DNA"/>
</dbReference>
<gene>
    <name evidence="1" type="ORF">DUE52_06120</name>
</gene>
<dbReference type="RefSeq" id="WP_114405092.1">
    <property type="nucleotide sequence ID" value="NZ_QOWE01000004.1"/>
</dbReference>
<dbReference type="OrthoDB" id="8858565at2"/>
<keyword evidence="2" id="KW-1185">Reference proteome</keyword>
<protein>
    <submittedName>
        <fullName evidence="1">Uncharacterized protein</fullName>
    </submittedName>
</protein>
<proteinExistence type="predicted"/>
<accession>A0A368JVA1</accession>
<evidence type="ECO:0000313" key="2">
    <source>
        <dbReference type="Proteomes" id="UP000253383"/>
    </source>
</evidence>